<keyword evidence="3" id="KW-1185">Reference proteome</keyword>
<dbReference type="STRING" id="453304.ATC03_01460"/>
<dbReference type="RefSeq" id="WP_067872241.1">
    <property type="nucleotide sequence ID" value="NZ_CP013979.1"/>
</dbReference>
<accession>A0A191WBJ3</accession>
<keyword evidence="1" id="KW-1133">Transmembrane helix</keyword>
<organism evidence="2 3">
    <name type="scientific">Agromyces aureus</name>
    <dbReference type="NCBI Taxonomy" id="453304"/>
    <lineage>
        <taxon>Bacteria</taxon>
        <taxon>Bacillati</taxon>
        <taxon>Actinomycetota</taxon>
        <taxon>Actinomycetes</taxon>
        <taxon>Micrococcales</taxon>
        <taxon>Microbacteriaceae</taxon>
        <taxon>Agromyces</taxon>
    </lineage>
</organism>
<feature type="transmembrane region" description="Helical" evidence="1">
    <location>
        <begin position="105"/>
        <end position="138"/>
    </location>
</feature>
<dbReference type="KEGG" id="agy:ATC03_01460"/>
<dbReference type="EMBL" id="CP013979">
    <property type="protein sequence ID" value="ANJ25626.1"/>
    <property type="molecule type" value="Genomic_DNA"/>
</dbReference>
<evidence type="ECO:0000313" key="3">
    <source>
        <dbReference type="Proteomes" id="UP000078437"/>
    </source>
</evidence>
<dbReference type="Proteomes" id="UP000078437">
    <property type="component" value="Chromosome"/>
</dbReference>
<feature type="transmembrane region" description="Helical" evidence="1">
    <location>
        <begin position="61"/>
        <end position="84"/>
    </location>
</feature>
<evidence type="ECO:0000313" key="2">
    <source>
        <dbReference type="EMBL" id="ANJ25626.1"/>
    </source>
</evidence>
<keyword evidence="1" id="KW-0812">Transmembrane</keyword>
<reference evidence="2 3" key="1">
    <citation type="journal article" date="2016" name="Int. J. Syst. Evol. Microbiol.">
        <title>Agromyces aureus sp. nov., isolated from the rhizosphere of Salix caprea L. grown in a heavy-metal-contaminated soil.</title>
        <authorList>
            <person name="Corretto E."/>
            <person name="Antonielli L."/>
            <person name="Sessitsch A."/>
            <person name="Compant S."/>
            <person name="Gorfer M."/>
            <person name="Kuffner M."/>
            <person name="Brader G."/>
        </authorList>
    </citation>
    <scope>NUCLEOTIDE SEQUENCE [LARGE SCALE GENOMIC DNA]</scope>
    <source>
        <strain evidence="2 3">AR33</strain>
    </source>
</reference>
<name>A0A191WBJ3_9MICO</name>
<feature type="transmembrane region" description="Helical" evidence="1">
    <location>
        <begin position="179"/>
        <end position="198"/>
    </location>
</feature>
<sequence length="267" mass="28261">MPDLANQLRVETTKAVTTPAWWILAIVLAVVLGGFSVLSSYNVAGGIAASGGDPSGLPVNYLYSVPARMGYLVPLLFGTLIVTAEYRHRTIARSLLAMPSRGLTMIAKSSTALGFGLFFGAIGALIALIAVGGVLAALGQPTYLDDPETSGVVLRTPLVFVLWALIGVGLGFLVRSQTIAIVVVLAFTLILEPVLTTVSGENEWFRSFGRFLPGSASMSIAWPPPSTLDGSMVANLDWWQGSLVLLGYAVAVLVLGYFIGFRNRDVE</sequence>
<reference evidence="3" key="2">
    <citation type="submission" date="2016-01" db="EMBL/GenBank/DDBJ databases">
        <title>Complete genome sequence of Agromyces aureus AR33T and comparison with related organisms.</title>
        <authorList>
            <person name="Corretto E."/>
            <person name="Antonielli L."/>
            <person name="Sessitsch A."/>
            <person name="Brader G."/>
        </authorList>
    </citation>
    <scope>NUCLEOTIDE SEQUENCE [LARGE SCALE GENOMIC DNA]</scope>
    <source>
        <strain evidence="3">AR33</strain>
    </source>
</reference>
<feature type="transmembrane region" description="Helical" evidence="1">
    <location>
        <begin position="158"/>
        <end position="174"/>
    </location>
</feature>
<keyword evidence="1" id="KW-0472">Membrane</keyword>
<feature type="transmembrane region" description="Helical" evidence="1">
    <location>
        <begin position="21"/>
        <end position="41"/>
    </location>
</feature>
<gene>
    <name evidence="2" type="ORF">ATC03_01460</name>
</gene>
<evidence type="ECO:0008006" key="4">
    <source>
        <dbReference type="Google" id="ProtNLM"/>
    </source>
</evidence>
<dbReference type="OrthoDB" id="5244396at2"/>
<dbReference type="AlphaFoldDB" id="A0A191WBJ3"/>
<evidence type="ECO:0000256" key="1">
    <source>
        <dbReference type="SAM" id="Phobius"/>
    </source>
</evidence>
<proteinExistence type="predicted"/>
<protein>
    <recommendedName>
        <fullName evidence="4">ABC transporter permease</fullName>
    </recommendedName>
</protein>
<feature type="transmembrane region" description="Helical" evidence="1">
    <location>
        <begin position="238"/>
        <end position="259"/>
    </location>
</feature>